<proteinExistence type="predicted"/>
<evidence type="ECO:0000313" key="2">
    <source>
        <dbReference type="Proteomes" id="UP000734854"/>
    </source>
</evidence>
<organism evidence="1 2">
    <name type="scientific">Zingiber officinale</name>
    <name type="common">Ginger</name>
    <name type="synonym">Amomum zingiber</name>
    <dbReference type="NCBI Taxonomy" id="94328"/>
    <lineage>
        <taxon>Eukaryota</taxon>
        <taxon>Viridiplantae</taxon>
        <taxon>Streptophyta</taxon>
        <taxon>Embryophyta</taxon>
        <taxon>Tracheophyta</taxon>
        <taxon>Spermatophyta</taxon>
        <taxon>Magnoliopsida</taxon>
        <taxon>Liliopsida</taxon>
        <taxon>Zingiberales</taxon>
        <taxon>Zingiberaceae</taxon>
        <taxon>Zingiber</taxon>
    </lineage>
</organism>
<gene>
    <name evidence="1" type="ORF">ZIOFF_018024</name>
</gene>
<dbReference type="EMBL" id="JACMSC010000005">
    <property type="protein sequence ID" value="KAG6520959.1"/>
    <property type="molecule type" value="Genomic_DNA"/>
</dbReference>
<dbReference type="GO" id="GO:0000725">
    <property type="term" value="P:recombinational repair"/>
    <property type="evidence" value="ECO:0007669"/>
    <property type="project" value="TreeGrafter"/>
</dbReference>
<protein>
    <submittedName>
        <fullName evidence="1">Uncharacterized protein</fullName>
    </submittedName>
</protein>
<accession>A0A8J5H5W3</accession>
<dbReference type="PANTHER" id="PTHR32472:SF18">
    <property type="entry name" value="OS11G0576100 PROTEIN"/>
    <property type="match status" value="1"/>
</dbReference>
<name>A0A8J5H5W3_ZINOF</name>
<reference evidence="1 2" key="1">
    <citation type="submission" date="2020-08" db="EMBL/GenBank/DDBJ databases">
        <title>Plant Genome Project.</title>
        <authorList>
            <person name="Zhang R.-G."/>
        </authorList>
    </citation>
    <scope>NUCLEOTIDE SEQUENCE [LARGE SCALE GENOMIC DNA]</scope>
    <source>
        <tissue evidence="1">Rhizome</tissue>
    </source>
</reference>
<dbReference type="InterPro" id="IPR027417">
    <property type="entry name" value="P-loop_NTPase"/>
</dbReference>
<dbReference type="PANTHER" id="PTHR32472">
    <property type="entry name" value="DNA REPAIR PROTEIN RADA"/>
    <property type="match status" value="1"/>
</dbReference>
<comment type="caution">
    <text evidence="1">The sequence shown here is derived from an EMBL/GenBank/DDBJ whole genome shotgun (WGS) entry which is preliminary data.</text>
</comment>
<evidence type="ECO:0000313" key="1">
    <source>
        <dbReference type="EMBL" id="KAG6520959.1"/>
    </source>
</evidence>
<keyword evidence="2" id="KW-1185">Reference proteome</keyword>
<dbReference type="Gene3D" id="3.40.50.300">
    <property type="entry name" value="P-loop containing nucleotide triphosphate hydrolases"/>
    <property type="match status" value="1"/>
</dbReference>
<dbReference type="SUPFAM" id="SSF52540">
    <property type="entry name" value="P-loop containing nucleoside triphosphate hydrolases"/>
    <property type="match status" value="1"/>
</dbReference>
<dbReference type="Proteomes" id="UP000734854">
    <property type="component" value="Unassembled WGS sequence"/>
</dbReference>
<sequence length="467" mass="53298">MTGKNLPFPRNPNFIGRKAELTKLKMILFGDIESNLEQCIEIETPKTYKKHTNLTSKSSNRIVKGSKGKNPLWKESDEELEMHDNWPGRYRSRPSSFSKGVACVHGPTSIGKIELLLEFAYEVSQSYKMVLWVGGESKYLRQNYLNLLPLLGVDIVMGIKTCSQRNGPRSFEEMEEDAIAKVQKELMRGIPCLLVIDNLESEKYWWDGRNIIKFLPRFGSDTHILISSCLPQVFNLKPLNLSYLSSAEAMMLMKGKNTKLTIEDVNALRIIEENLGRNLLGLSIVRALLSELSMDPCVLLVSITQMPYRERVWNKKEDLVLKHNPGLVQLLDLCFNILDDREVPRIRDICFHKIVKLYTRKGSNDTNAVMIIKEIEDEGNLLQHANHIWAACFLLFRFGVDRGVVDLPPRHLLCFIRSFALPLALFTFKVLSHCNASLEVLRASTEALEAIEDSFVTVVSNVQKRNM</sequence>
<dbReference type="AlphaFoldDB" id="A0A8J5H5W3"/>